<comment type="caution">
    <text evidence="1">The sequence shown here is derived from an EMBL/GenBank/DDBJ whole genome shotgun (WGS) entry which is preliminary data.</text>
</comment>
<gene>
    <name evidence="1" type="ORF">LEP1GSC125_0270</name>
</gene>
<organism evidence="1 2">
    <name type="scientific">Leptospira mayottensis 200901122</name>
    <dbReference type="NCBI Taxonomy" id="1193010"/>
    <lineage>
        <taxon>Bacteria</taxon>
        <taxon>Pseudomonadati</taxon>
        <taxon>Spirochaetota</taxon>
        <taxon>Spirochaetia</taxon>
        <taxon>Leptospirales</taxon>
        <taxon>Leptospiraceae</taxon>
        <taxon>Leptospira</taxon>
    </lineage>
</organism>
<sequence length="61" mass="7165">MRRVLKIKSIIKRLLNLYSTIKTQPMAKEISASFQKKSKSGHGEKTNPRYFFLTNFLQSNF</sequence>
<evidence type="ECO:0000313" key="2">
    <source>
        <dbReference type="Proteomes" id="UP000001343"/>
    </source>
</evidence>
<proteinExistence type="predicted"/>
<name>A0AA87MSX7_9LEPT</name>
<reference evidence="1 2" key="1">
    <citation type="journal article" date="2014" name="Int. J. Syst. Evol. Microbiol.">
        <title>Leptospira mayottensis sp. nov., a pathogenic species of the genus Leptospira isolated from humans.</title>
        <authorList>
            <person name="Bourhy P."/>
            <person name="Collet L."/>
            <person name="Brisse S."/>
            <person name="Picardeau M."/>
        </authorList>
    </citation>
    <scope>NUCLEOTIDE SEQUENCE [LARGE SCALE GENOMIC DNA]</scope>
    <source>
        <strain evidence="1 2">200901122</strain>
    </source>
</reference>
<dbReference type="EMBL" id="AKWM02000004">
    <property type="protein sequence ID" value="EKS01947.1"/>
    <property type="molecule type" value="Genomic_DNA"/>
</dbReference>
<protein>
    <submittedName>
        <fullName evidence="1">Uncharacterized protein</fullName>
    </submittedName>
</protein>
<dbReference type="Proteomes" id="UP000001343">
    <property type="component" value="Unassembled WGS sequence"/>
</dbReference>
<evidence type="ECO:0000313" key="1">
    <source>
        <dbReference type="EMBL" id="EKS01947.1"/>
    </source>
</evidence>
<accession>A0AA87MSX7</accession>
<dbReference type="AlphaFoldDB" id="A0AA87MSX7"/>